<keyword evidence="3" id="KW-1185">Reference proteome</keyword>
<dbReference type="EMBL" id="CAXKWB010000156">
    <property type="protein sequence ID" value="CAL4059546.1"/>
    <property type="molecule type" value="Genomic_DNA"/>
</dbReference>
<gene>
    <name evidence="2" type="ORF">MNOR_LOCUS668</name>
</gene>
<accession>A0AAV2PIK0</accession>
<proteinExistence type="predicted"/>
<evidence type="ECO:0000313" key="2">
    <source>
        <dbReference type="EMBL" id="CAL4059546.1"/>
    </source>
</evidence>
<feature type="region of interest" description="Disordered" evidence="1">
    <location>
        <begin position="29"/>
        <end position="70"/>
    </location>
</feature>
<evidence type="ECO:0000256" key="1">
    <source>
        <dbReference type="SAM" id="MobiDB-lite"/>
    </source>
</evidence>
<name>A0AAV2PIK0_MEGNR</name>
<protein>
    <submittedName>
        <fullName evidence="2">Uncharacterized protein</fullName>
    </submittedName>
</protein>
<evidence type="ECO:0000313" key="3">
    <source>
        <dbReference type="Proteomes" id="UP001497623"/>
    </source>
</evidence>
<dbReference type="Proteomes" id="UP001497623">
    <property type="component" value="Unassembled WGS sequence"/>
</dbReference>
<dbReference type="AlphaFoldDB" id="A0AAV2PIK0"/>
<sequence length="290" mass="30619">MEDDGLSMNELDLKVSNYSVIASRLGLSDRRPIPEPMPFPRSDPLGASTLAPQIPDPQESANTISGGARPRETVLNSVSERSLGEQAAALTSPVDRISALRRTTQALRITMARAVVMRALSLLALSGGSCDLWAGLEALGLCDVRLLVRLMWLVAQGRVPLDGTARTPTTFTPQRVDINTSLAHLSDAIGALAQNDKEAAKLLLQLCTQHLMVAAMGLSSRDIMASSREEEMLGLGNLSSEQRQGGANSHLTSFPVTQALVSLLAANSSLIHTAGKGDVRVSPAHGAGQG</sequence>
<feature type="non-terminal residue" evidence="2">
    <location>
        <position position="290"/>
    </location>
</feature>
<organism evidence="2 3">
    <name type="scientific">Meganyctiphanes norvegica</name>
    <name type="common">Northern krill</name>
    <name type="synonym">Thysanopoda norvegica</name>
    <dbReference type="NCBI Taxonomy" id="48144"/>
    <lineage>
        <taxon>Eukaryota</taxon>
        <taxon>Metazoa</taxon>
        <taxon>Ecdysozoa</taxon>
        <taxon>Arthropoda</taxon>
        <taxon>Crustacea</taxon>
        <taxon>Multicrustacea</taxon>
        <taxon>Malacostraca</taxon>
        <taxon>Eumalacostraca</taxon>
        <taxon>Eucarida</taxon>
        <taxon>Euphausiacea</taxon>
        <taxon>Euphausiidae</taxon>
        <taxon>Meganyctiphanes</taxon>
    </lineage>
</organism>
<comment type="caution">
    <text evidence="2">The sequence shown here is derived from an EMBL/GenBank/DDBJ whole genome shotgun (WGS) entry which is preliminary data.</text>
</comment>
<reference evidence="2 3" key="1">
    <citation type="submission" date="2024-05" db="EMBL/GenBank/DDBJ databases">
        <authorList>
            <person name="Wallberg A."/>
        </authorList>
    </citation>
    <scope>NUCLEOTIDE SEQUENCE [LARGE SCALE GENOMIC DNA]</scope>
</reference>